<proteinExistence type="inferred from homology"/>
<keyword evidence="4" id="KW-0456">Lyase</keyword>
<keyword evidence="2" id="KW-0479">Metal-binding</keyword>
<dbReference type="PANTHER" id="PTHR33337">
    <property type="entry name" value="GFA DOMAIN-CONTAINING PROTEIN"/>
    <property type="match status" value="1"/>
</dbReference>
<evidence type="ECO:0000256" key="3">
    <source>
        <dbReference type="ARBA" id="ARBA00022833"/>
    </source>
</evidence>
<dbReference type="GO" id="GO:0016846">
    <property type="term" value="F:carbon-sulfur lyase activity"/>
    <property type="evidence" value="ECO:0007669"/>
    <property type="project" value="InterPro"/>
</dbReference>
<sequence length="136" mass="14617">MSEGGCFCGKVRYSISGEPVTTALCHCLDCRKISGSTYSTNMLVKEDDFKVLSGNAKTISKTADSNKTITSHFCGDCGSTMWRDGPTFPGLKILKVGTLDDVDALAKAKPTVELFAPTRVEWVNEIPGAAQKQTMS</sequence>
<dbReference type="PROSITE" id="PS51891">
    <property type="entry name" value="CENP_V_GFA"/>
    <property type="match status" value="1"/>
</dbReference>
<dbReference type="OrthoDB" id="406544at2759"/>
<dbReference type="EMBL" id="KV749311">
    <property type="protein sequence ID" value="OCL10077.1"/>
    <property type="molecule type" value="Genomic_DNA"/>
</dbReference>
<organism evidence="6 7">
    <name type="scientific">Glonium stellatum</name>
    <dbReference type="NCBI Taxonomy" id="574774"/>
    <lineage>
        <taxon>Eukaryota</taxon>
        <taxon>Fungi</taxon>
        <taxon>Dikarya</taxon>
        <taxon>Ascomycota</taxon>
        <taxon>Pezizomycotina</taxon>
        <taxon>Dothideomycetes</taxon>
        <taxon>Pleosporomycetidae</taxon>
        <taxon>Gloniales</taxon>
        <taxon>Gloniaceae</taxon>
        <taxon>Glonium</taxon>
    </lineage>
</organism>
<reference evidence="6 7" key="1">
    <citation type="journal article" date="2016" name="Nat. Commun.">
        <title>Ectomycorrhizal ecology is imprinted in the genome of the dominant symbiotic fungus Cenococcum geophilum.</title>
        <authorList>
            <consortium name="DOE Joint Genome Institute"/>
            <person name="Peter M."/>
            <person name="Kohler A."/>
            <person name="Ohm R.A."/>
            <person name="Kuo A."/>
            <person name="Krutzmann J."/>
            <person name="Morin E."/>
            <person name="Arend M."/>
            <person name="Barry K.W."/>
            <person name="Binder M."/>
            <person name="Choi C."/>
            <person name="Clum A."/>
            <person name="Copeland A."/>
            <person name="Grisel N."/>
            <person name="Haridas S."/>
            <person name="Kipfer T."/>
            <person name="LaButti K."/>
            <person name="Lindquist E."/>
            <person name="Lipzen A."/>
            <person name="Maire R."/>
            <person name="Meier B."/>
            <person name="Mihaltcheva S."/>
            <person name="Molinier V."/>
            <person name="Murat C."/>
            <person name="Poggeler S."/>
            <person name="Quandt C.A."/>
            <person name="Sperisen C."/>
            <person name="Tritt A."/>
            <person name="Tisserant E."/>
            <person name="Crous P.W."/>
            <person name="Henrissat B."/>
            <person name="Nehls U."/>
            <person name="Egli S."/>
            <person name="Spatafora J.W."/>
            <person name="Grigoriev I.V."/>
            <person name="Martin F.M."/>
        </authorList>
    </citation>
    <scope>NUCLEOTIDE SEQUENCE [LARGE SCALE GENOMIC DNA]</scope>
    <source>
        <strain evidence="6 7">CBS 207.34</strain>
    </source>
</reference>
<dbReference type="PANTHER" id="PTHR33337:SF30">
    <property type="entry name" value="DUF636 DOMAIN PROTEIN (AFU_ORTHOLOGUE AFUA_1G03180)"/>
    <property type="match status" value="1"/>
</dbReference>
<dbReference type="Proteomes" id="UP000250140">
    <property type="component" value="Unassembled WGS sequence"/>
</dbReference>
<comment type="similarity">
    <text evidence="1">Belongs to the Gfa family.</text>
</comment>
<keyword evidence="7" id="KW-1185">Reference proteome</keyword>
<accession>A0A8E2F3W5</accession>
<dbReference type="GO" id="GO:0046872">
    <property type="term" value="F:metal ion binding"/>
    <property type="evidence" value="ECO:0007669"/>
    <property type="project" value="UniProtKB-KW"/>
</dbReference>
<dbReference type="Gene3D" id="3.90.1590.10">
    <property type="entry name" value="glutathione-dependent formaldehyde- activating enzyme (gfa)"/>
    <property type="match status" value="1"/>
</dbReference>
<dbReference type="SUPFAM" id="SSF51316">
    <property type="entry name" value="Mss4-like"/>
    <property type="match status" value="1"/>
</dbReference>
<dbReference type="AlphaFoldDB" id="A0A8E2F3W5"/>
<evidence type="ECO:0000259" key="5">
    <source>
        <dbReference type="PROSITE" id="PS51891"/>
    </source>
</evidence>
<dbReference type="InterPro" id="IPR006913">
    <property type="entry name" value="CENP-V/GFA"/>
</dbReference>
<evidence type="ECO:0000313" key="7">
    <source>
        <dbReference type="Proteomes" id="UP000250140"/>
    </source>
</evidence>
<name>A0A8E2F3W5_9PEZI</name>
<dbReference type="InterPro" id="IPR011057">
    <property type="entry name" value="Mss4-like_sf"/>
</dbReference>
<evidence type="ECO:0000256" key="2">
    <source>
        <dbReference type="ARBA" id="ARBA00022723"/>
    </source>
</evidence>
<feature type="domain" description="CENP-V/GFA" evidence="5">
    <location>
        <begin position="2"/>
        <end position="121"/>
    </location>
</feature>
<gene>
    <name evidence="6" type="ORF">AOQ84DRAFT_289987</name>
</gene>
<dbReference type="Pfam" id="PF04828">
    <property type="entry name" value="GFA"/>
    <property type="match status" value="1"/>
</dbReference>
<evidence type="ECO:0000313" key="6">
    <source>
        <dbReference type="EMBL" id="OCL10077.1"/>
    </source>
</evidence>
<protein>
    <recommendedName>
        <fullName evidence="5">CENP-V/GFA domain-containing protein</fullName>
    </recommendedName>
</protein>
<evidence type="ECO:0000256" key="4">
    <source>
        <dbReference type="ARBA" id="ARBA00023239"/>
    </source>
</evidence>
<evidence type="ECO:0000256" key="1">
    <source>
        <dbReference type="ARBA" id="ARBA00005495"/>
    </source>
</evidence>
<keyword evidence="3" id="KW-0862">Zinc</keyword>